<comment type="caution">
    <text evidence="1">The sequence shown here is derived from an EMBL/GenBank/DDBJ whole genome shotgun (WGS) entry which is preliminary data.</text>
</comment>
<proteinExistence type="predicted"/>
<protein>
    <submittedName>
        <fullName evidence="1">Uncharacterized protein</fullName>
    </submittedName>
</protein>
<dbReference type="AlphaFoldDB" id="A0AAV7RLK7"/>
<keyword evidence="2" id="KW-1185">Reference proteome</keyword>
<sequence>MHGLAAGKVRAAVQGSLGALAGRGGRRWVVTSVWRAGVRQCPGECSQDLGVPSRTGEGDKKTLREATAAARFFAIGGWAGDCARSETQHFLTVGFDRSALQRSGAVACTTAQSSLKT</sequence>
<dbReference type="Proteomes" id="UP001066276">
    <property type="component" value="Chromosome 5"/>
</dbReference>
<organism evidence="1 2">
    <name type="scientific">Pleurodeles waltl</name>
    <name type="common">Iberian ribbed newt</name>
    <dbReference type="NCBI Taxonomy" id="8319"/>
    <lineage>
        <taxon>Eukaryota</taxon>
        <taxon>Metazoa</taxon>
        <taxon>Chordata</taxon>
        <taxon>Craniata</taxon>
        <taxon>Vertebrata</taxon>
        <taxon>Euteleostomi</taxon>
        <taxon>Amphibia</taxon>
        <taxon>Batrachia</taxon>
        <taxon>Caudata</taxon>
        <taxon>Salamandroidea</taxon>
        <taxon>Salamandridae</taxon>
        <taxon>Pleurodelinae</taxon>
        <taxon>Pleurodeles</taxon>
    </lineage>
</organism>
<name>A0AAV7RLK7_PLEWA</name>
<reference evidence="1" key="1">
    <citation type="journal article" date="2022" name="bioRxiv">
        <title>Sequencing and chromosome-scale assembly of the giantPleurodeles waltlgenome.</title>
        <authorList>
            <person name="Brown T."/>
            <person name="Elewa A."/>
            <person name="Iarovenko S."/>
            <person name="Subramanian E."/>
            <person name="Araus A.J."/>
            <person name="Petzold A."/>
            <person name="Susuki M."/>
            <person name="Suzuki K.-i.T."/>
            <person name="Hayashi T."/>
            <person name="Toyoda A."/>
            <person name="Oliveira C."/>
            <person name="Osipova E."/>
            <person name="Leigh N.D."/>
            <person name="Simon A."/>
            <person name="Yun M.H."/>
        </authorList>
    </citation>
    <scope>NUCLEOTIDE SEQUENCE</scope>
    <source>
        <strain evidence="1">20211129_DDA</strain>
        <tissue evidence="1">Liver</tissue>
    </source>
</reference>
<evidence type="ECO:0000313" key="2">
    <source>
        <dbReference type="Proteomes" id="UP001066276"/>
    </source>
</evidence>
<gene>
    <name evidence="1" type="ORF">NDU88_006122</name>
</gene>
<evidence type="ECO:0000313" key="1">
    <source>
        <dbReference type="EMBL" id="KAJ1153361.1"/>
    </source>
</evidence>
<dbReference type="EMBL" id="JANPWB010000009">
    <property type="protein sequence ID" value="KAJ1153361.1"/>
    <property type="molecule type" value="Genomic_DNA"/>
</dbReference>
<accession>A0AAV7RLK7</accession>